<feature type="transmembrane region" description="Helical" evidence="6">
    <location>
        <begin position="109"/>
        <end position="133"/>
    </location>
</feature>
<dbReference type="Proteomes" id="UP000319728">
    <property type="component" value="Unassembled WGS sequence"/>
</dbReference>
<evidence type="ECO:0000313" key="8">
    <source>
        <dbReference type="Proteomes" id="UP000319728"/>
    </source>
</evidence>
<dbReference type="EMBL" id="VLLP01000001">
    <property type="protein sequence ID" value="TWJ29126.1"/>
    <property type="molecule type" value="Genomic_DNA"/>
</dbReference>
<dbReference type="PANTHER" id="PTHR23513:SF6">
    <property type="entry name" value="MAJOR FACILITATOR SUPERFAMILY ASSOCIATED DOMAIN-CONTAINING PROTEIN"/>
    <property type="match status" value="1"/>
</dbReference>
<dbReference type="InterPro" id="IPR011701">
    <property type="entry name" value="MFS"/>
</dbReference>
<reference evidence="7 8" key="1">
    <citation type="submission" date="2019-07" db="EMBL/GenBank/DDBJ databases">
        <title>R&amp;d 2014.</title>
        <authorList>
            <person name="Klenk H.-P."/>
        </authorList>
    </citation>
    <scope>NUCLEOTIDE SEQUENCE [LARGE SCALE GENOMIC DNA]</scope>
    <source>
        <strain evidence="7 8">DSM 43912</strain>
    </source>
</reference>
<evidence type="ECO:0000256" key="1">
    <source>
        <dbReference type="ARBA" id="ARBA00004651"/>
    </source>
</evidence>
<sequence>MRPASTTPPPDRSPLRPLVFAQLISLTGTHVTALALPTLAILLLDAGPVAAALIFALEYGARGLTAPLVGVLVDHVRSPRRLLVANDLLHALVVASVPAMYLLDVLSLPYLVVVAACSGILSGVTDISINAVLPRLVPADRLVGANAALAGARAAGQIAGPAVGGLLVQALGAALAIAVDTVSYLASAVVFSRLRGAHRRTPSDRRPPRRCPEAPRCAARRLACGPRCGRAWAPSGRSRCWGGWPSPPPR</sequence>
<organism evidence="7 8">
    <name type="scientific">Micromonospora sagamiensis</name>
    <dbReference type="NCBI Taxonomy" id="47875"/>
    <lineage>
        <taxon>Bacteria</taxon>
        <taxon>Bacillati</taxon>
        <taxon>Actinomycetota</taxon>
        <taxon>Actinomycetes</taxon>
        <taxon>Micromonosporales</taxon>
        <taxon>Micromonosporaceae</taxon>
        <taxon>Micromonospora</taxon>
    </lineage>
</organism>
<protein>
    <submittedName>
        <fullName evidence="7">MFS transporter</fullName>
    </submittedName>
</protein>
<dbReference type="GO" id="GO:0022857">
    <property type="term" value="F:transmembrane transporter activity"/>
    <property type="evidence" value="ECO:0007669"/>
    <property type="project" value="InterPro"/>
</dbReference>
<dbReference type="InterPro" id="IPR022324">
    <property type="entry name" value="Bacilysin_exporter_BacE_put"/>
</dbReference>
<dbReference type="Gene3D" id="1.20.1250.20">
    <property type="entry name" value="MFS general substrate transporter like domains"/>
    <property type="match status" value="1"/>
</dbReference>
<evidence type="ECO:0000256" key="4">
    <source>
        <dbReference type="ARBA" id="ARBA00022989"/>
    </source>
</evidence>
<evidence type="ECO:0000313" key="7">
    <source>
        <dbReference type="EMBL" id="TWJ29126.1"/>
    </source>
</evidence>
<keyword evidence="8" id="KW-1185">Reference proteome</keyword>
<feature type="transmembrane region" description="Helical" evidence="6">
    <location>
        <begin position="50"/>
        <end position="72"/>
    </location>
</feature>
<keyword evidence="2" id="KW-1003">Cell membrane</keyword>
<feature type="transmembrane region" description="Helical" evidence="6">
    <location>
        <begin position="84"/>
        <end position="103"/>
    </location>
</feature>
<keyword evidence="4 6" id="KW-1133">Transmembrane helix</keyword>
<dbReference type="SUPFAM" id="SSF103473">
    <property type="entry name" value="MFS general substrate transporter"/>
    <property type="match status" value="1"/>
</dbReference>
<dbReference type="Pfam" id="PF07690">
    <property type="entry name" value="MFS_1"/>
    <property type="match status" value="1"/>
</dbReference>
<keyword evidence="3 6" id="KW-0812">Transmembrane</keyword>
<evidence type="ECO:0000256" key="3">
    <source>
        <dbReference type="ARBA" id="ARBA00022692"/>
    </source>
</evidence>
<dbReference type="PANTHER" id="PTHR23513">
    <property type="entry name" value="INTEGRAL MEMBRANE EFFLUX PROTEIN-RELATED"/>
    <property type="match status" value="1"/>
</dbReference>
<evidence type="ECO:0000256" key="6">
    <source>
        <dbReference type="SAM" id="Phobius"/>
    </source>
</evidence>
<feature type="transmembrane region" description="Helical" evidence="6">
    <location>
        <begin position="166"/>
        <end position="191"/>
    </location>
</feature>
<dbReference type="AlphaFoldDB" id="A0A562WFX6"/>
<accession>A0A562WFX6</accession>
<name>A0A562WFX6_9ACTN</name>
<comment type="caution">
    <text evidence="7">The sequence shown here is derived from an EMBL/GenBank/DDBJ whole genome shotgun (WGS) entry which is preliminary data.</text>
</comment>
<evidence type="ECO:0000256" key="2">
    <source>
        <dbReference type="ARBA" id="ARBA00022475"/>
    </source>
</evidence>
<dbReference type="GO" id="GO:0005886">
    <property type="term" value="C:plasma membrane"/>
    <property type="evidence" value="ECO:0007669"/>
    <property type="project" value="UniProtKB-SubCell"/>
</dbReference>
<feature type="transmembrane region" description="Helical" evidence="6">
    <location>
        <begin position="20"/>
        <end position="44"/>
    </location>
</feature>
<dbReference type="CDD" id="cd06173">
    <property type="entry name" value="MFS_MefA_like"/>
    <property type="match status" value="1"/>
</dbReference>
<dbReference type="PRINTS" id="PR01988">
    <property type="entry name" value="EXPORTERBACE"/>
</dbReference>
<dbReference type="InterPro" id="IPR036259">
    <property type="entry name" value="MFS_trans_sf"/>
</dbReference>
<proteinExistence type="predicted"/>
<keyword evidence="5 6" id="KW-0472">Membrane</keyword>
<gene>
    <name evidence="7" type="ORF">JD81_02632</name>
</gene>
<comment type="subcellular location">
    <subcellularLocation>
        <location evidence="1">Cell membrane</location>
        <topology evidence="1">Multi-pass membrane protein</topology>
    </subcellularLocation>
</comment>
<evidence type="ECO:0000256" key="5">
    <source>
        <dbReference type="ARBA" id="ARBA00023136"/>
    </source>
</evidence>